<dbReference type="SMART" id="SM00279">
    <property type="entry name" value="HhH2"/>
    <property type="match status" value="1"/>
</dbReference>
<protein>
    <submittedName>
        <fullName evidence="17">Double-stranded DNA exonuclease-like protein</fullName>
    </submittedName>
</protein>
<dbReference type="Pfam" id="PF00867">
    <property type="entry name" value="XPG_I"/>
    <property type="match status" value="1"/>
</dbReference>
<keyword evidence="11" id="KW-0238">DNA-binding</keyword>
<dbReference type="FunFam" id="1.10.150.20:FF:000011">
    <property type="entry name" value="exonuclease 1"/>
    <property type="match status" value="1"/>
</dbReference>
<dbReference type="InterPro" id="IPR019974">
    <property type="entry name" value="XPG_CS"/>
</dbReference>
<evidence type="ECO:0000256" key="3">
    <source>
        <dbReference type="ARBA" id="ARBA00010563"/>
    </source>
</evidence>
<evidence type="ECO:0000313" key="17">
    <source>
        <dbReference type="EMBL" id="KAK0611593.1"/>
    </source>
</evidence>
<keyword evidence="9" id="KW-0460">Magnesium</keyword>
<evidence type="ECO:0000313" key="18">
    <source>
        <dbReference type="Proteomes" id="UP001175000"/>
    </source>
</evidence>
<evidence type="ECO:0000256" key="12">
    <source>
        <dbReference type="ARBA" id="ARBA00023204"/>
    </source>
</evidence>
<evidence type="ECO:0000256" key="4">
    <source>
        <dbReference type="ARBA" id="ARBA00022722"/>
    </source>
</evidence>
<dbReference type="InterPro" id="IPR044752">
    <property type="entry name" value="PIN-like_EXO1"/>
</dbReference>
<dbReference type="CDD" id="cd09908">
    <property type="entry name" value="H3TH_EXO1"/>
    <property type="match status" value="1"/>
</dbReference>
<dbReference type="Gene3D" id="1.10.150.20">
    <property type="entry name" value="5' to 3' exonuclease, C-terminal subdomain"/>
    <property type="match status" value="1"/>
</dbReference>
<dbReference type="InterPro" id="IPR008918">
    <property type="entry name" value="HhH2"/>
</dbReference>
<dbReference type="SUPFAM" id="SSF88723">
    <property type="entry name" value="PIN domain-like"/>
    <property type="match status" value="1"/>
</dbReference>
<feature type="compositionally biased region" description="Polar residues" evidence="14">
    <location>
        <begin position="641"/>
        <end position="650"/>
    </location>
</feature>
<dbReference type="Gene3D" id="3.40.50.1010">
    <property type="entry name" value="5'-nuclease"/>
    <property type="match status" value="1"/>
</dbReference>
<evidence type="ECO:0000256" key="9">
    <source>
        <dbReference type="ARBA" id="ARBA00022842"/>
    </source>
</evidence>
<keyword evidence="8 17" id="KW-0269">Exonuclease</keyword>
<evidence type="ECO:0000259" key="16">
    <source>
        <dbReference type="SMART" id="SM00485"/>
    </source>
</evidence>
<gene>
    <name evidence="17" type="ORF">B0T14DRAFT_500666</name>
</gene>
<evidence type="ECO:0000256" key="11">
    <source>
        <dbReference type="ARBA" id="ARBA00023125"/>
    </source>
</evidence>
<accession>A0AA39WB62</accession>
<feature type="region of interest" description="Disordered" evidence="14">
    <location>
        <begin position="444"/>
        <end position="472"/>
    </location>
</feature>
<feature type="region of interest" description="Disordered" evidence="14">
    <location>
        <begin position="618"/>
        <end position="691"/>
    </location>
</feature>
<keyword evidence="7" id="KW-0378">Hydrolase</keyword>
<dbReference type="InterPro" id="IPR029060">
    <property type="entry name" value="PIN-like_dom_sf"/>
</dbReference>
<dbReference type="InterPro" id="IPR036279">
    <property type="entry name" value="5-3_exonuclease_C_sf"/>
</dbReference>
<keyword evidence="6" id="KW-0227">DNA damage</keyword>
<evidence type="ECO:0000259" key="15">
    <source>
        <dbReference type="SMART" id="SM00484"/>
    </source>
</evidence>
<feature type="compositionally biased region" description="Acidic residues" evidence="14">
    <location>
        <begin position="721"/>
        <end position="732"/>
    </location>
</feature>
<dbReference type="InterPro" id="IPR006086">
    <property type="entry name" value="XPG-I_dom"/>
</dbReference>
<name>A0AA39WB62_9PEZI</name>
<evidence type="ECO:0000256" key="5">
    <source>
        <dbReference type="ARBA" id="ARBA00022723"/>
    </source>
</evidence>
<evidence type="ECO:0000256" key="13">
    <source>
        <dbReference type="ARBA" id="ARBA00023242"/>
    </source>
</evidence>
<dbReference type="InterPro" id="IPR037315">
    <property type="entry name" value="EXO1_H3TH"/>
</dbReference>
<dbReference type="GO" id="GO:0003677">
    <property type="term" value="F:DNA binding"/>
    <property type="evidence" value="ECO:0007669"/>
    <property type="project" value="UniProtKB-KW"/>
</dbReference>
<dbReference type="PROSITE" id="PS00842">
    <property type="entry name" value="XPG_2"/>
    <property type="match status" value="1"/>
</dbReference>
<comment type="caution">
    <text evidence="17">The sequence shown here is derived from an EMBL/GenBank/DDBJ whole genome shotgun (WGS) entry which is preliminary data.</text>
</comment>
<dbReference type="PANTHER" id="PTHR11081">
    <property type="entry name" value="FLAP ENDONUCLEASE FAMILY MEMBER"/>
    <property type="match status" value="1"/>
</dbReference>
<dbReference type="Proteomes" id="UP001175000">
    <property type="component" value="Unassembled WGS sequence"/>
</dbReference>
<dbReference type="PANTHER" id="PTHR11081:SF65">
    <property type="entry name" value="DNA DAMAGE-INDUCIBLE PROTEIN DIN7-RELATED"/>
    <property type="match status" value="1"/>
</dbReference>
<dbReference type="GO" id="GO:0006281">
    <property type="term" value="P:DNA repair"/>
    <property type="evidence" value="ECO:0007669"/>
    <property type="project" value="UniProtKB-KW"/>
</dbReference>
<dbReference type="GO" id="GO:0035312">
    <property type="term" value="F:5'-3' DNA exonuclease activity"/>
    <property type="evidence" value="ECO:0007669"/>
    <property type="project" value="InterPro"/>
</dbReference>
<dbReference type="SMART" id="SM00484">
    <property type="entry name" value="XPGI"/>
    <property type="match status" value="1"/>
</dbReference>
<keyword evidence="12" id="KW-0234">DNA repair</keyword>
<evidence type="ECO:0000256" key="2">
    <source>
        <dbReference type="ARBA" id="ARBA00004123"/>
    </source>
</evidence>
<dbReference type="PRINTS" id="PR00853">
    <property type="entry name" value="XPGRADSUPER"/>
</dbReference>
<reference evidence="17" key="1">
    <citation type="submission" date="2023-06" db="EMBL/GenBank/DDBJ databases">
        <title>Genome-scale phylogeny and comparative genomics of the fungal order Sordariales.</title>
        <authorList>
            <consortium name="Lawrence Berkeley National Laboratory"/>
            <person name="Hensen N."/>
            <person name="Bonometti L."/>
            <person name="Westerberg I."/>
            <person name="Brannstrom I.O."/>
            <person name="Guillou S."/>
            <person name="Cros-Aarteil S."/>
            <person name="Calhoun S."/>
            <person name="Haridas S."/>
            <person name="Kuo A."/>
            <person name="Mondo S."/>
            <person name="Pangilinan J."/>
            <person name="Riley R."/>
            <person name="Labutti K."/>
            <person name="Andreopoulos B."/>
            <person name="Lipzen A."/>
            <person name="Chen C."/>
            <person name="Yanf M."/>
            <person name="Daum C."/>
            <person name="Ng V."/>
            <person name="Clum A."/>
            <person name="Steindorff A."/>
            <person name="Ohm R."/>
            <person name="Martin F."/>
            <person name="Silar P."/>
            <person name="Natvig D."/>
            <person name="Lalanne C."/>
            <person name="Gautier V."/>
            <person name="Ament-Velasquez S.L."/>
            <person name="Kruys A."/>
            <person name="Hutchinson M.I."/>
            <person name="Powell A.J."/>
            <person name="Barry K."/>
            <person name="Miller A.N."/>
            <person name="Grigoriev I.V."/>
            <person name="Debuchy R."/>
            <person name="Gladieux P."/>
            <person name="Thoren M.H."/>
            <person name="Johannesson H."/>
        </authorList>
    </citation>
    <scope>NUCLEOTIDE SEQUENCE</scope>
    <source>
        <strain evidence="17">CBS 606.72</strain>
    </source>
</reference>
<dbReference type="InterPro" id="IPR006084">
    <property type="entry name" value="XPG/Rad2"/>
</dbReference>
<dbReference type="SMART" id="SM00485">
    <property type="entry name" value="XPGN"/>
    <property type="match status" value="1"/>
</dbReference>
<comment type="similarity">
    <text evidence="3">Belongs to the XPG/RAD2 endonuclease family. EXO1 subfamily.</text>
</comment>
<dbReference type="Pfam" id="PF00752">
    <property type="entry name" value="XPG_N"/>
    <property type="match status" value="1"/>
</dbReference>
<evidence type="ECO:0000256" key="1">
    <source>
        <dbReference type="ARBA" id="ARBA00001946"/>
    </source>
</evidence>
<dbReference type="SUPFAM" id="SSF47807">
    <property type="entry name" value="5' to 3' exonuclease, C-terminal subdomain"/>
    <property type="match status" value="1"/>
</dbReference>
<dbReference type="EMBL" id="JAULSU010000007">
    <property type="protein sequence ID" value="KAK0611593.1"/>
    <property type="molecule type" value="Genomic_DNA"/>
</dbReference>
<sequence>MGISGLLPLLKSIHRPADLKKYAGETLGIDGYGWLHRGAISCAMELAQGRPTRKYVDFAMHRVRMFKHFGVTPYFVFDGDYLPSKAGTESSRESRREACRSAGLELVKAGKPAQAYQELQKAIDITPEMARHLIEDLKKANVPYVVAPYEADAQLVYLERKGIIHGIVSEDSDLLVFGAKRLLTKMDEHGQCVEINRKDFCLVRNVSLTGWSDMEFRHMAILSGCDYLPGVKGMGLKTAHRMIRQHKTPERITKRLQFDGKDVPANYLADFKKAELTFLYQRVFCPKKRDIVFLTEPDPTVDVEAMPFIGAPVETELARAIAAGDINPITKKSIIVPLSPGKRRISQLSVPVQAAKKSLGKPINEYFGSRRIPLGEMDPNCFATKPHENTGIPVEVPRPIVFPLPRPYLDDAGSTAGPARSYTNRTHRRRTIPIAEQLASLGEVTSRERRHTAGPTIQIYQDSSSSARPPKKARLCEDLPVELATKCTPERSKFFAAQPKKSKSKSVDQFLMSDDSIDEVFRNLPDFESHQPGQPAQTGDAVHIVDETPDSQDGTGLDHEGPAMGNEGTLASDDVEVPASSPLAPPRRPLASKRVSSTPLSARLQQFSYNSFTRPATRIVHGLPTPSSSTEKSSSPRSTPLGNAQPTRLTPLQHIGAQALKRDRTRPNPPSPRASSSGKGDRKFGSQPINPAFVPLPKVDLAEIEALNSLGGSEDQIIPESDGEDNLEDPEDGQGVLAAEKRSASLGGLDLSRFLYG</sequence>
<dbReference type="GO" id="GO:0017108">
    <property type="term" value="F:5'-flap endonuclease activity"/>
    <property type="evidence" value="ECO:0007669"/>
    <property type="project" value="TreeGrafter"/>
</dbReference>
<evidence type="ECO:0000256" key="10">
    <source>
        <dbReference type="ARBA" id="ARBA00022881"/>
    </source>
</evidence>
<dbReference type="GO" id="GO:0005634">
    <property type="term" value="C:nucleus"/>
    <property type="evidence" value="ECO:0007669"/>
    <property type="project" value="UniProtKB-SubCell"/>
</dbReference>
<proteinExistence type="inferred from homology"/>
<dbReference type="CDD" id="cd09857">
    <property type="entry name" value="PIN_EXO1"/>
    <property type="match status" value="1"/>
</dbReference>
<dbReference type="PROSITE" id="PS00841">
    <property type="entry name" value="XPG_1"/>
    <property type="match status" value="1"/>
</dbReference>
<evidence type="ECO:0000256" key="14">
    <source>
        <dbReference type="SAM" id="MobiDB-lite"/>
    </source>
</evidence>
<comment type="cofactor">
    <cofactor evidence="1">
        <name>Mg(2+)</name>
        <dbReference type="ChEBI" id="CHEBI:18420"/>
    </cofactor>
</comment>
<evidence type="ECO:0000256" key="6">
    <source>
        <dbReference type="ARBA" id="ARBA00022763"/>
    </source>
</evidence>
<keyword evidence="5" id="KW-0479">Metal-binding</keyword>
<keyword evidence="10" id="KW-0267">Excision nuclease</keyword>
<feature type="compositionally biased region" description="Low complexity" evidence="14">
    <location>
        <begin position="624"/>
        <end position="640"/>
    </location>
</feature>
<dbReference type="InterPro" id="IPR006085">
    <property type="entry name" value="XPG_DNA_repair_N"/>
</dbReference>
<comment type="subcellular location">
    <subcellularLocation>
        <location evidence="2">Nucleus</location>
    </subcellularLocation>
</comment>
<keyword evidence="4" id="KW-0540">Nuclease</keyword>
<feature type="compositionally biased region" description="Polar residues" evidence="14">
    <location>
        <begin position="458"/>
        <end position="467"/>
    </location>
</feature>
<keyword evidence="13" id="KW-0539">Nucleus</keyword>
<feature type="region of interest" description="Disordered" evidence="14">
    <location>
        <begin position="709"/>
        <end position="737"/>
    </location>
</feature>
<feature type="domain" description="XPG-I" evidence="15">
    <location>
        <begin position="138"/>
        <end position="208"/>
    </location>
</feature>
<dbReference type="GO" id="GO:0046872">
    <property type="term" value="F:metal ion binding"/>
    <property type="evidence" value="ECO:0007669"/>
    <property type="project" value="UniProtKB-KW"/>
</dbReference>
<organism evidence="17 18">
    <name type="scientific">Immersiella caudata</name>
    <dbReference type="NCBI Taxonomy" id="314043"/>
    <lineage>
        <taxon>Eukaryota</taxon>
        <taxon>Fungi</taxon>
        <taxon>Dikarya</taxon>
        <taxon>Ascomycota</taxon>
        <taxon>Pezizomycotina</taxon>
        <taxon>Sordariomycetes</taxon>
        <taxon>Sordariomycetidae</taxon>
        <taxon>Sordariales</taxon>
        <taxon>Lasiosphaeriaceae</taxon>
        <taxon>Immersiella</taxon>
    </lineage>
</organism>
<dbReference type="AlphaFoldDB" id="A0AA39WB62"/>
<evidence type="ECO:0000256" key="8">
    <source>
        <dbReference type="ARBA" id="ARBA00022839"/>
    </source>
</evidence>
<feature type="region of interest" description="Disordered" evidence="14">
    <location>
        <begin position="546"/>
        <end position="598"/>
    </location>
</feature>
<evidence type="ECO:0000256" key="7">
    <source>
        <dbReference type="ARBA" id="ARBA00022801"/>
    </source>
</evidence>
<dbReference type="FunFam" id="3.40.50.1010:FF:000002">
    <property type="entry name" value="Exonuclease 1, putative"/>
    <property type="match status" value="1"/>
</dbReference>
<keyword evidence="18" id="KW-1185">Reference proteome</keyword>
<feature type="domain" description="XPG N-terminal" evidence="16">
    <location>
        <begin position="1"/>
        <end position="99"/>
    </location>
</feature>